<name>A0AAE1XZ56_9LAMI</name>
<dbReference type="EMBL" id="JACGWO010000009">
    <property type="protein sequence ID" value="KAK4420148.1"/>
    <property type="molecule type" value="Genomic_DNA"/>
</dbReference>
<dbReference type="AlphaFoldDB" id="A0AAE1XZ56"/>
<accession>A0AAE1XZ56</accession>
<reference evidence="2" key="2">
    <citation type="journal article" date="2024" name="Plant">
        <title>Genomic evolution and insights into agronomic trait innovations of Sesamum species.</title>
        <authorList>
            <person name="Miao H."/>
            <person name="Wang L."/>
            <person name="Qu L."/>
            <person name="Liu H."/>
            <person name="Sun Y."/>
            <person name="Le M."/>
            <person name="Wang Q."/>
            <person name="Wei S."/>
            <person name="Zheng Y."/>
            <person name="Lin W."/>
            <person name="Duan Y."/>
            <person name="Cao H."/>
            <person name="Xiong S."/>
            <person name="Wang X."/>
            <person name="Wei L."/>
            <person name="Li C."/>
            <person name="Ma Q."/>
            <person name="Ju M."/>
            <person name="Zhao R."/>
            <person name="Li G."/>
            <person name="Mu C."/>
            <person name="Tian Q."/>
            <person name="Mei H."/>
            <person name="Zhang T."/>
            <person name="Gao T."/>
            <person name="Zhang H."/>
        </authorList>
    </citation>
    <scope>NUCLEOTIDE SEQUENCE</scope>
    <source>
        <strain evidence="2">3651</strain>
    </source>
</reference>
<keyword evidence="3" id="KW-1185">Reference proteome</keyword>
<protein>
    <submittedName>
        <fullName evidence="2">Uncharacterized protein</fullName>
    </submittedName>
</protein>
<gene>
    <name evidence="2" type="ORF">Salat_2427700</name>
</gene>
<dbReference type="Proteomes" id="UP001293254">
    <property type="component" value="Unassembled WGS sequence"/>
</dbReference>
<comment type="caution">
    <text evidence="2">The sequence shown here is derived from an EMBL/GenBank/DDBJ whole genome shotgun (WGS) entry which is preliminary data.</text>
</comment>
<proteinExistence type="predicted"/>
<feature type="region of interest" description="Disordered" evidence="1">
    <location>
        <begin position="80"/>
        <end position="110"/>
    </location>
</feature>
<evidence type="ECO:0000313" key="2">
    <source>
        <dbReference type="EMBL" id="KAK4420148.1"/>
    </source>
</evidence>
<sequence length="110" mass="12223">MLKVSVAARRAARRDWTLMLLDRSRRLLIFPTFFGLVERVLDSGDADSLHAIRLLKERWEEKYGAVPVVAEAVAPLGQQAPHDGQIVPTTVPLSRGSVANPTGTQPWRHS</sequence>
<reference evidence="2" key="1">
    <citation type="submission" date="2020-06" db="EMBL/GenBank/DDBJ databases">
        <authorList>
            <person name="Li T."/>
            <person name="Hu X."/>
            <person name="Zhang T."/>
            <person name="Song X."/>
            <person name="Zhang H."/>
            <person name="Dai N."/>
            <person name="Sheng W."/>
            <person name="Hou X."/>
            <person name="Wei L."/>
        </authorList>
    </citation>
    <scope>NUCLEOTIDE SEQUENCE</scope>
    <source>
        <strain evidence="2">3651</strain>
        <tissue evidence="2">Leaf</tissue>
    </source>
</reference>
<organism evidence="2 3">
    <name type="scientific">Sesamum alatum</name>
    <dbReference type="NCBI Taxonomy" id="300844"/>
    <lineage>
        <taxon>Eukaryota</taxon>
        <taxon>Viridiplantae</taxon>
        <taxon>Streptophyta</taxon>
        <taxon>Embryophyta</taxon>
        <taxon>Tracheophyta</taxon>
        <taxon>Spermatophyta</taxon>
        <taxon>Magnoliopsida</taxon>
        <taxon>eudicotyledons</taxon>
        <taxon>Gunneridae</taxon>
        <taxon>Pentapetalae</taxon>
        <taxon>asterids</taxon>
        <taxon>lamiids</taxon>
        <taxon>Lamiales</taxon>
        <taxon>Pedaliaceae</taxon>
        <taxon>Sesamum</taxon>
    </lineage>
</organism>
<evidence type="ECO:0000313" key="3">
    <source>
        <dbReference type="Proteomes" id="UP001293254"/>
    </source>
</evidence>
<evidence type="ECO:0000256" key="1">
    <source>
        <dbReference type="SAM" id="MobiDB-lite"/>
    </source>
</evidence>
<feature type="compositionally biased region" description="Polar residues" evidence="1">
    <location>
        <begin position="87"/>
        <end position="110"/>
    </location>
</feature>